<dbReference type="CDD" id="cd03886">
    <property type="entry name" value="M20_Acy1"/>
    <property type="match status" value="1"/>
</dbReference>
<dbReference type="Gene3D" id="3.40.630.10">
    <property type="entry name" value="Zn peptidases"/>
    <property type="match status" value="1"/>
</dbReference>
<dbReference type="PANTHER" id="PTHR11014:SF63">
    <property type="entry name" value="METALLOPEPTIDASE, PUTATIVE (AFU_ORTHOLOGUE AFUA_6G09600)-RELATED"/>
    <property type="match status" value="1"/>
</dbReference>
<sequence length="406" mass="42654">MGLREDAASLQDELALLRRELHQIPEIGLDLPRTQERVLAALAPLPLEISTGTGLSSVTAVLRGGRPGPVVLLRGDMDALPVTEASGLPYSSRHHGVMHACGHDLHTAGLVGAARLLSARRDELAGDVVFMFQPGEEGLDGAAHMISEGVLTAAGRPVDAAYGLHVLSSTVPRGVFSARPGPLMAASAGLFVRVVGAGGHGSTPHRTLDPIPVAAEMVTALQAMVTRRFNVFDPVVLTVGVFQAGTKRNIIPDDATFEATVRSFSTATSAQAGEYALALCEHIAAAHGMRVEVRYEQEYPATVNDADEYEFAAATVRDVFGPDRFEDLVDPMTGSEDFSRVLDRVPGAYVFLGACAGDDPKTAPSNHSPRAAFDDSVLADGAALLAELAVRRLAGTDATSVKAPRA</sequence>
<evidence type="ECO:0000313" key="5">
    <source>
        <dbReference type="Proteomes" id="UP000277671"/>
    </source>
</evidence>
<dbReference type="InterPro" id="IPR036264">
    <property type="entry name" value="Bact_exopeptidase_dim_dom"/>
</dbReference>
<dbReference type="Proteomes" id="UP000277671">
    <property type="component" value="Unassembled WGS sequence"/>
</dbReference>
<feature type="binding site" evidence="2">
    <location>
        <position position="165"/>
    </location>
    <ligand>
        <name>Mn(2+)</name>
        <dbReference type="ChEBI" id="CHEBI:29035"/>
        <label>2</label>
    </ligand>
</feature>
<dbReference type="GO" id="GO:0046872">
    <property type="term" value="F:metal ion binding"/>
    <property type="evidence" value="ECO:0007669"/>
    <property type="project" value="UniProtKB-KW"/>
</dbReference>
<keyword evidence="1 4" id="KW-0378">Hydrolase</keyword>
<proteinExistence type="predicted"/>
<dbReference type="FunFam" id="3.30.70.360:FF:000001">
    <property type="entry name" value="N-acetyldiaminopimelate deacetylase"/>
    <property type="match status" value="1"/>
</dbReference>
<dbReference type="EMBL" id="RBKT01000001">
    <property type="protein sequence ID" value="RKR86068.1"/>
    <property type="molecule type" value="Genomic_DNA"/>
</dbReference>
<protein>
    <submittedName>
        <fullName evidence="4">Hippurate hydrolase</fullName>
    </submittedName>
</protein>
<reference evidence="4 5" key="1">
    <citation type="submission" date="2018-10" db="EMBL/GenBank/DDBJ databases">
        <title>Sequencing the genomes of 1000 actinobacteria strains.</title>
        <authorList>
            <person name="Klenk H.-P."/>
        </authorList>
    </citation>
    <scope>NUCLEOTIDE SEQUENCE [LARGE SCALE GENOMIC DNA]</scope>
    <source>
        <strain evidence="4 5">DSM 45175</strain>
    </source>
</reference>
<accession>A0A495JC33</accession>
<dbReference type="RefSeq" id="WP_121153851.1">
    <property type="nucleotide sequence ID" value="NZ_RBKT01000001.1"/>
</dbReference>
<keyword evidence="5" id="KW-1185">Reference proteome</keyword>
<dbReference type="PIRSF" id="PIRSF005962">
    <property type="entry name" value="Pept_M20D_amidohydro"/>
    <property type="match status" value="1"/>
</dbReference>
<dbReference type="InterPro" id="IPR002933">
    <property type="entry name" value="Peptidase_M20"/>
</dbReference>
<dbReference type="AlphaFoldDB" id="A0A495JC33"/>
<comment type="caution">
    <text evidence="4">The sequence shown here is derived from an EMBL/GenBank/DDBJ whole genome shotgun (WGS) entry which is preliminary data.</text>
</comment>
<feature type="binding site" evidence="2">
    <location>
        <position position="367"/>
    </location>
    <ligand>
        <name>Mn(2+)</name>
        <dbReference type="ChEBI" id="CHEBI:29035"/>
        <label>2</label>
    </ligand>
</feature>
<feature type="domain" description="Peptidase M20 dimerisation" evidence="3">
    <location>
        <begin position="188"/>
        <end position="274"/>
    </location>
</feature>
<gene>
    <name evidence="4" type="ORF">BDK92_0289</name>
</gene>
<feature type="binding site" evidence="2">
    <location>
        <position position="103"/>
    </location>
    <ligand>
        <name>Mn(2+)</name>
        <dbReference type="ChEBI" id="CHEBI:29035"/>
        <label>2</label>
    </ligand>
</feature>
<dbReference type="GO" id="GO:0019877">
    <property type="term" value="P:diaminopimelate biosynthetic process"/>
    <property type="evidence" value="ECO:0007669"/>
    <property type="project" value="UniProtKB-ARBA"/>
</dbReference>
<evidence type="ECO:0000256" key="1">
    <source>
        <dbReference type="ARBA" id="ARBA00022801"/>
    </source>
</evidence>
<comment type="cofactor">
    <cofactor evidence="2">
        <name>Mn(2+)</name>
        <dbReference type="ChEBI" id="CHEBI:29035"/>
    </cofactor>
    <text evidence="2">The Mn(2+) ion enhances activity.</text>
</comment>
<feature type="binding site" evidence="2">
    <location>
        <position position="137"/>
    </location>
    <ligand>
        <name>Mn(2+)</name>
        <dbReference type="ChEBI" id="CHEBI:29035"/>
        <label>2</label>
    </ligand>
</feature>
<dbReference type="SUPFAM" id="SSF53187">
    <property type="entry name" value="Zn-dependent exopeptidases"/>
    <property type="match status" value="1"/>
</dbReference>
<name>A0A495JC33_9ACTN</name>
<keyword evidence="2" id="KW-0464">Manganese</keyword>
<dbReference type="Pfam" id="PF01546">
    <property type="entry name" value="Peptidase_M20"/>
    <property type="match status" value="1"/>
</dbReference>
<dbReference type="SUPFAM" id="SSF55031">
    <property type="entry name" value="Bacterial exopeptidase dimerisation domain"/>
    <property type="match status" value="1"/>
</dbReference>
<feature type="binding site" evidence="2">
    <location>
        <position position="101"/>
    </location>
    <ligand>
        <name>Mn(2+)</name>
        <dbReference type="ChEBI" id="CHEBI:29035"/>
        <label>2</label>
    </ligand>
</feature>
<dbReference type="InterPro" id="IPR011650">
    <property type="entry name" value="Peptidase_M20_dimer"/>
</dbReference>
<dbReference type="InterPro" id="IPR017439">
    <property type="entry name" value="Amidohydrolase"/>
</dbReference>
<dbReference type="GO" id="GO:0050118">
    <property type="term" value="F:N-acetyldiaminopimelate deacetylase activity"/>
    <property type="evidence" value="ECO:0007669"/>
    <property type="project" value="UniProtKB-ARBA"/>
</dbReference>
<dbReference type="NCBIfam" id="TIGR01891">
    <property type="entry name" value="amidohydrolases"/>
    <property type="match status" value="1"/>
</dbReference>
<dbReference type="OrthoDB" id="9777385at2"/>
<dbReference type="PANTHER" id="PTHR11014">
    <property type="entry name" value="PEPTIDASE M20 FAMILY MEMBER"/>
    <property type="match status" value="1"/>
</dbReference>
<evidence type="ECO:0000259" key="3">
    <source>
        <dbReference type="Pfam" id="PF07687"/>
    </source>
</evidence>
<keyword evidence="2" id="KW-0479">Metal-binding</keyword>
<dbReference type="Pfam" id="PF07687">
    <property type="entry name" value="M20_dimer"/>
    <property type="match status" value="1"/>
</dbReference>
<organism evidence="4 5">
    <name type="scientific">Micromonospora pisi</name>
    <dbReference type="NCBI Taxonomy" id="589240"/>
    <lineage>
        <taxon>Bacteria</taxon>
        <taxon>Bacillati</taxon>
        <taxon>Actinomycetota</taxon>
        <taxon>Actinomycetes</taxon>
        <taxon>Micromonosporales</taxon>
        <taxon>Micromonosporaceae</taxon>
        <taxon>Micromonospora</taxon>
    </lineage>
</organism>
<dbReference type="Gene3D" id="3.30.70.360">
    <property type="match status" value="1"/>
</dbReference>
<evidence type="ECO:0000313" key="4">
    <source>
        <dbReference type="EMBL" id="RKR86068.1"/>
    </source>
</evidence>
<evidence type="ECO:0000256" key="2">
    <source>
        <dbReference type="PIRSR" id="PIRSR005962-1"/>
    </source>
</evidence>